<dbReference type="EMBL" id="JBHSXN010000002">
    <property type="protein sequence ID" value="MFC6953251.1"/>
    <property type="molecule type" value="Genomic_DNA"/>
</dbReference>
<proteinExistence type="predicted"/>
<dbReference type="RefSeq" id="WP_336350213.1">
    <property type="nucleotide sequence ID" value="NZ_JAZAQL010000002.1"/>
</dbReference>
<dbReference type="Proteomes" id="UP001596395">
    <property type="component" value="Unassembled WGS sequence"/>
</dbReference>
<comment type="caution">
    <text evidence="2">The sequence shown here is derived from an EMBL/GenBank/DDBJ whole genome shotgun (WGS) entry which is preliminary data.</text>
</comment>
<feature type="transmembrane region" description="Helical" evidence="1">
    <location>
        <begin position="38"/>
        <end position="59"/>
    </location>
</feature>
<keyword evidence="3" id="KW-1185">Reference proteome</keyword>
<keyword evidence="1" id="KW-0812">Transmembrane</keyword>
<sequence>MDRNRFVMLSFVAFGCVLASFVTLGFGRIALGYRTAQVLAAPFGLVAFALVVVLFAVSLRTVVLGDDDAA</sequence>
<evidence type="ECO:0000256" key="1">
    <source>
        <dbReference type="SAM" id="Phobius"/>
    </source>
</evidence>
<name>A0ABD5VK29_9EURY</name>
<gene>
    <name evidence="2" type="ORF">ACFQGB_10285</name>
</gene>
<reference evidence="2 3" key="1">
    <citation type="journal article" date="2019" name="Int. J. Syst. Evol. Microbiol.">
        <title>The Global Catalogue of Microorganisms (GCM) 10K type strain sequencing project: providing services to taxonomists for standard genome sequencing and annotation.</title>
        <authorList>
            <consortium name="The Broad Institute Genomics Platform"/>
            <consortium name="The Broad Institute Genome Sequencing Center for Infectious Disease"/>
            <person name="Wu L."/>
            <person name="Ma J."/>
        </authorList>
    </citation>
    <scope>NUCLEOTIDE SEQUENCE [LARGE SCALE GENOMIC DNA]</scope>
    <source>
        <strain evidence="2 3">GX26</strain>
    </source>
</reference>
<evidence type="ECO:0000313" key="2">
    <source>
        <dbReference type="EMBL" id="MFC6953251.1"/>
    </source>
</evidence>
<dbReference type="AlphaFoldDB" id="A0ABD5VK29"/>
<accession>A0ABD5VK29</accession>
<organism evidence="2 3">
    <name type="scientific">Halorubellus litoreus</name>
    <dbReference type="NCBI Taxonomy" id="755308"/>
    <lineage>
        <taxon>Archaea</taxon>
        <taxon>Methanobacteriati</taxon>
        <taxon>Methanobacteriota</taxon>
        <taxon>Stenosarchaea group</taxon>
        <taxon>Halobacteria</taxon>
        <taxon>Halobacteriales</taxon>
        <taxon>Halorubellaceae</taxon>
        <taxon>Halorubellus</taxon>
    </lineage>
</organism>
<dbReference type="PROSITE" id="PS51257">
    <property type="entry name" value="PROKAR_LIPOPROTEIN"/>
    <property type="match status" value="1"/>
</dbReference>
<keyword evidence="1" id="KW-0472">Membrane</keyword>
<protein>
    <submittedName>
        <fullName evidence="2">Uncharacterized protein</fullName>
    </submittedName>
</protein>
<evidence type="ECO:0000313" key="3">
    <source>
        <dbReference type="Proteomes" id="UP001596395"/>
    </source>
</evidence>
<keyword evidence="1" id="KW-1133">Transmembrane helix</keyword>
<feature type="transmembrane region" description="Helical" evidence="1">
    <location>
        <begin position="6"/>
        <end position="26"/>
    </location>
</feature>